<evidence type="ECO:0000313" key="2">
    <source>
        <dbReference type="EMBL" id="GEJ58938.1"/>
    </source>
</evidence>
<name>A0A7I9VRP9_9BACT</name>
<feature type="signal peptide" evidence="1">
    <location>
        <begin position="1"/>
        <end position="26"/>
    </location>
</feature>
<dbReference type="EMBL" id="BJTG01000009">
    <property type="protein sequence ID" value="GEJ58938.1"/>
    <property type="molecule type" value="Genomic_DNA"/>
</dbReference>
<comment type="caution">
    <text evidence="2">The sequence shown here is derived from an EMBL/GenBank/DDBJ whole genome shotgun (WGS) entry which is preliminary data.</text>
</comment>
<dbReference type="Proteomes" id="UP000503640">
    <property type="component" value="Unassembled WGS sequence"/>
</dbReference>
<feature type="chain" id="PRO_5029904844" evidence="1">
    <location>
        <begin position="27"/>
        <end position="473"/>
    </location>
</feature>
<organism evidence="2 3">
    <name type="scientific">Anaeromyxobacter diazotrophicus</name>
    <dbReference type="NCBI Taxonomy" id="2590199"/>
    <lineage>
        <taxon>Bacteria</taxon>
        <taxon>Pseudomonadati</taxon>
        <taxon>Myxococcota</taxon>
        <taxon>Myxococcia</taxon>
        <taxon>Myxococcales</taxon>
        <taxon>Cystobacterineae</taxon>
        <taxon>Anaeromyxobacteraceae</taxon>
        <taxon>Anaeromyxobacter</taxon>
    </lineage>
</organism>
<accession>A0A7I9VRP9</accession>
<reference evidence="3" key="1">
    <citation type="journal article" date="2020" name="Appl. Environ. Microbiol.">
        <title>Diazotrophic Anaeromyxobacter Isolates from Soils.</title>
        <authorList>
            <person name="Masuda Y."/>
            <person name="Yamanaka H."/>
            <person name="Xu Z.X."/>
            <person name="Shiratori Y."/>
            <person name="Aono T."/>
            <person name="Amachi S."/>
            <person name="Senoo K."/>
            <person name="Itoh H."/>
        </authorList>
    </citation>
    <scope>NUCLEOTIDE SEQUENCE [LARGE SCALE GENOMIC DNA]</scope>
    <source>
        <strain evidence="3">R267</strain>
    </source>
</reference>
<proteinExistence type="predicted"/>
<evidence type="ECO:0000256" key="1">
    <source>
        <dbReference type="SAM" id="SignalP"/>
    </source>
</evidence>
<keyword evidence="3" id="KW-1185">Reference proteome</keyword>
<dbReference type="AlphaFoldDB" id="A0A7I9VRP9"/>
<sequence>MTRRTLRAAAALVAASVLAVAPRALAIPAFARKYGTSCVTCHTVYPRLTPFGEAFRRNGYLFPGVDSDFIKQETVPLGQDAAKKAFPNAVWPAWVPSIPGLAIGANGTVVTHPTKGSDAARADSNGQFQLDNLVAEGHLWGGWSIDDSTTLWFEFTVAPGTADLERAQILFNSLFGPKHAFNLVVGRGIPTLSSFGPHSSYLSDTQFVSFAVSDVYGGTGASWQLVDNFSMVELNGVLAGRLEYGVGMNAGSHLTPRGTENVYGHLGVKLGGMRLDGEGSTGSTDTAAPWAETALTVHGFASHANSQFNNAAFVDAAGAPRSLQDVSNTFGVGARAQYGSLELNAEAYWDKHDHATAVAGADGRPGEVKATVVWGELSYILYPWLVPAVRVEHVVLDPTGGVSTNYTRLLPGAALLIRPNVKLVLVATFETASGAPDQGGSWAGVGSALVPPDPNTSESLQFASLNAVLGFVF</sequence>
<protein>
    <submittedName>
        <fullName evidence="2">Uncharacterized protein</fullName>
    </submittedName>
</protein>
<keyword evidence="1" id="KW-0732">Signal</keyword>
<dbReference type="RefSeq" id="WP_176067932.1">
    <property type="nucleotide sequence ID" value="NZ_BJTG01000009.1"/>
</dbReference>
<evidence type="ECO:0000313" key="3">
    <source>
        <dbReference type="Proteomes" id="UP000503640"/>
    </source>
</evidence>
<gene>
    <name evidence="2" type="ORF">AMYX_36790</name>
</gene>